<name>A0A177DPV7_ALTAL</name>
<sequence length="428" mass="47897">MEDLEFSSSDGGRRYSQYSTSFDSADWRSNSMNESTGLNAGWLGSCSSYVRVEHSDAEITGGSSRAVDSWCSAEHPELQADLADQNLQQQSPSYPNRQNSLHTNQFDYMHLSTLAYDPQSEVDHQSNTDDRKEYWARRSEPDYFAHPPPIPTPDAEYSNDFHLLYSVPDVLNDQGQALPNSGIPYYTQPVYPEEDLRGDIRLHYAGHTRESNNGACSHQHLVAEDVNGPWSTVNPQNNCPRHLEQQMNRILDVINASDSSPSTRDGSNEQQWGEASDVTVRPDNAQQSHQSGHSNASRHPLPTQHQAGLLISRDLAIIPNGPRSLPIRTRSPSMRSIDNNRRPPISASNTPASPSSAQSNVVRCPVCSAQFEGIYAQGNCGRHRRLKHAVQKKEYPCEHSTCGKSYQRSDARLKHYRKYHPELIGCAV</sequence>
<protein>
    <recommendedName>
        <fullName evidence="3">C2H2-type domain-containing protein</fullName>
    </recommendedName>
</protein>
<dbReference type="RefSeq" id="XP_018387365.1">
    <property type="nucleotide sequence ID" value="XM_018523482.1"/>
</dbReference>
<dbReference type="GO" id="GO:0008270">
    <property type="term" value="F:zinc ion binding"/>
    <property type="evidence" value="ECO:0007669"/>
    <property type="project" value="UniProtKB-KW"/>
</dbReference>
<organism evidence="4 5">
    <name type="scientific">Alternaria alternata</name>
    <name type="common">Alternaria rot fungus</name>
    <name type="synonym">Torula alternata</name>
    <dbReference type="NCBI Taxonomy" id="5599"/>
    <lineage>
        <taxon>Eukaryota</taxon>
        <taxon>Fungi</taxon>
        <taxon>Dikarya</taxon>
        <taxon>Ascomycota</taxon>
        <taxon>Pezizomycotina</taxon>
        <taxon>Dothideomycetes</taxon>
        <taxon>Pleosporomycetidae</taxon>
        <taxon>Pleosporales</taxon>
        <taxon>Pleosporineae</taxon>
        <taxon>Pleosporaceae</taxon>
        <taxon>Alternaria</taxon>
        <taxon>Alternaria sect. Alternaria</taxon>
        <taxon>Alternaria alternata complex</taxon>
    </lineage>
</organism>
<dbReference type="PROSITE" id="PS00028">
    <property type="entry name" value="ZINC_FINGER_C2H2_1"/>
    <property type="match status" value="1"/>
</dbReference>
<dbReference type="PROSITE" id="PS50157">
    <property type="entry name" value="ZINC_FINGER_C2H2_2"/>
    <property type="match status" value="1"/>
</dbReference>
<dbReference type="Gene3D" id="3.30.160.60">
    <property type="entry name" value="Classic Zinc Finger"/>
    <property type="match status" value="1"/>
</dbReference>
<dbReference type="KEGG" id="aalt:CC77DRAFT_1007442"/>
<evidence type="ECO:0000256" key="1">
    <source>
        <dbReference type="PROSITE-ProRule" id="PRU00042"/>
    </source>
</evidence>
<dbReference type="VEuPathDB" id="FungiDB:CC77DRAFT_1007442"/>
<dbReference type="InterPro" id="IPR013087">
    <property type="entry name" value="Znf_C2H2_type"/>
</dbReference>
<keyword evidence="1" id="KW-0479">Metal-binding</keyword>
<feature type="region of interest" description="Disordered" evidence="2">
    <location>
        <begin position="1"/>
        <end position="30"/>
    </location>
</feature>
<dbReference type="EMBL" id="KV441475">
    <property type="protein sequence ID" value="OAG21944.1"/>
    <property type="molecule type" value="Genomic_DNA"/>
</dbReference>
<evidence type="ECO:0000256" key="2">
    <source>
        <dbReference type="SAM" id="MobiDB-lite"/>
    </source>
</evidence>
<reference evidence="4 5" key="1">
    <citation type="submission" date="2016-05" db="EMBL/GenBank/DDBJ databases">
        <title>Comparative analysis of secretome profiles of manganese(II)-oxidizing ascomycete fungi.</title>
        <authorList>
            <consortium name="DOE Joint Genome Institute"/>
            <person name="Zeiner C.A."/>
            <person name="Purvine S.O."/>
            <person name="Zink E.M."/>
            <person name="Wu S."/>
            <person name="Pasa-Tolic L."/>
            <person name="Chaput D.L."/>
            <person name="Haridas S."/>
            <person name="Grigoriev I.V."/>
            <person name="Santelli C.M."/>
            <person name="Hansel C.M."/>
        </authorList>
    </citation>
    <scope>NUCLEOTIDE SEQUENCE [LARGE SCALE GENOMIC DNA]</scope>
    <source>
        <strain evidence="4 5">SRC1lrK2f</strain>
    </source>
</reference>
<feature type="compositionally biased region" description="Low complexity" evidence="2">
    <location>
        <begin position="343"/>
        <end position="359"/>
    </location>
</feature>
<keyword evidence="1" id="KW-0862">Zinc</keyword>
<evidence type="ECO:0000313" key="4">
    <source>
        <dbReference type="EMBL" id="OAG21944.1"/>
    </source>
</evidence>
<dbReference type="AlphaFoldDB" id="A0A177DPV7"/>
<feature type="domain" description="C2H2-type" evidence="3">
    <location>
        <begin position="395"/>
        <end position="420"/>
    </location>
</feature>
<feature type="region of interest" description="Disordered" evidence="2">
    <location>
        <begin position="319"/>
        <end position="359"/>
    </location>
</feature>
<feature type="region of interest" description="Disordered" evidence="2">
    <location>
        <begin position="256"/>
        <end position="301"/>
    </location>
</feature>
<keyword evidence="5" id="KW-1185">Reference proteome</keyword>
<feature type="compositionally biased region" description="Polar residues" evidence="2">
    <location>
        <begin position="256"/>
        <end position="273"/>
    </location>
</feature>
<keyword evidence="1" id="KW-0863">Zinc-finger</keyword>
<evidence type="ECO:0000313" key="5">
    <source>
        <dbReference type="Proteomes" id="UP000077248"/>
    </source>
</evidence>
<gene>
    <name evidence="4" type="ORF">CC77DRAFT_1007442</name>
</gene>
<accession>A0A177DPV7</accession>
<dbReference type="Proteomes" id="UP000077248">
    <property type="component" value="Unassembled WGS sequence"/>
</dbReference>
<feature type="compositionally biased region" description="Polar residues" evidence="2">
    <location>
        <begin position="284"/>
        <end position="297"/>
    </location>
</feature>
<dbReference type="GeneID" id="29109076"/>
<proteinExistence type="predicted"/>
<evidence type="ECO:0000259" key="3">
    <source>
        <dbReference type="PROSITE" id="PS50157"/>
    </source>
</evidence>